<keyword evidence="2" id="KW-1185">Reference proteome</keyword>
<protein>
    <submittedName>
        <fullName evidence="1">Uncharacterized protein</fullName>
    </submittedName>
</protein>
<dbReference type="EMBL" id="CP029145">
    <property type="protein sequence ID" value="AWM33980.1"/>
    <property type="molecule type" value="Genomic_DNA"/>
</dbReference>
<dbReference type="Proteomes" id="UP000245999">
    <property type="component" value="Chromosome"/>
</dbReference>
<evidence type="ECO:0000313" key="2">
    <source>
        <dbReference type="Proteomes" id="UP000245999"/>
    </source>
</evidence>
<dbReference type="KEGG" id="hnv:DDQ68_15000"/>
<name>A0A2Z3GYY9_9BACT</name>
<organism evidence="1 2">
    <name type="scientific">Hymenobacter nivis</name>
    <dbReference type="NCBI Taxonomy" id="1850093"/>
    <lineage>
        <taxon>Bacteria</taxon>
        <taxon>Pseudomonadati</taxon>
        <taxon>Bacteroidota</taxon>
        <taxon>Cytophagia</taxon>
        <taxon>Cytophagales</taxon>
        <taxon>Hymenobacteraceae</taxon>
        <taxon>Hymenobacter</taxon>
    </lineage>
</organism>
<accession>A0A2Z3GYY9</accession>
<sequence>MRIEDMKFQAHPGREFWAKLGESVKEIEDGGFELALGTEEGRVDNLLAQKLPQALHQVEIG</sequence>
<evidence type="ECO:0000313" key="1">
    <source>
        <dbReference type="EMBL" id="AWM33980.1"/>
    </source>
</evidence>
<gene>
    <name evidence="1" type="ORF">DDQ68_15000</name>
</gene>
<reference evidence="2" key="1">
    <citation type="submission" date="2018-04" db="EMBL/GenBank/DDBJ databases">
        <title>Complete genome of Antarctic heterotrophic bacterium Hymenobacter nivis.</title>
        <authorList>
            <person name="Terashima M."/>
        </authorList>
    </citation>
    <scope>NUCLEOTIDE SEQUENCE [LARGE SCALE GENOMIC DNA]</scope>
    <source>
        <strain evidence="2">NBRC 111535</strain>
    </source>
</reference>
<proteinExistence type="predicted"/>
<dbReference type="AlphaFoldDB" id="A0A2Z3GYY9"/>